<dbReference type="Gene3D" id="3.90.1570.10">
    <property type="entry name" value="tt1808, chain A"/>
    <property type="match status" value="1"/>
</dbReference>
<accession>A0A2K8UD19</accession>
<evidence type="ECO:0000313" key="2">
    <source>
        <dbReference type="EMBL" id="AUB83407.1"/>
    </source>
</evidence>
<dbReference type="KEGG" id="tsy:THSYN_22300"/>
<reference evidence="2 3" key="1">
    <citation type="submission" date="2017-03" db="EMBL/GenBank/DDBJ databases">
        <title>Complete genome sequence of Candidatus 'Thiodictyon syntrophicum' sp. nov. strain Cad16T, a photolithoautotroph purple sulfur bacterium isolated from an alpine meromictic lake.</title>
        <authorList>
            <person name="Luedin S.M."/>
            <person name="Pothier J.F."/>
            <person name="Danza F."/>
            <person name="Storelli N."/>
            <person name="Wittwer M."/>
            <person name="Tonolla M."/>
        </authorList>
    </citation>
    <scope>NUCLEOTIDE SEQUENCE [LARGE SCALE GENOMIC DNA]</scope>
    <source>
        <strain evidence="2 3">Cad16T</strain>
    </source>
</reference>
<dbReference type="PANTHER" id="PTHR47152">
    <property type="entry name" value="SLR2084 PROTEIN-RELATED"/>
    <property type="match status" value="1"/>
</dbReference>
<dbReference type="EMBL" id="CP020370">
    <property type="protein sequence ID" value="AUB83407.1"/>
    <property type="molecule type" value="Genomic_DNA"/>
</dbReference>
<dbReference type="Proteomes" id="UP000232638">
    <property type="component" value="Chromosome"/>
</dbReference>
<proteinExistence type="predicted"/>
<dbReference type="InterPro" id="IPR008538">
    <property type="entry name" value="Uma2"/>
</dbReference>
<name>A0A2K8UD19_9GAMM</name>
<dbReference type="Pfam" id="PF05685">
    <property type="entry name" value="Uma2"/>
    <property type="match status" value="1"/>
</dbReference>
<evidence type="ECO:0000259" key="1">
    <source>
        <dbReference type="Pfam" id="PF05685"/>
    </source>
</evidence>
<dbReference type="OrthoDB" id="5768410at2"/>
<dbReference type="RefSeq" id="WP_100921095.1">
    <property type="nucleotide sequence ID" value="NZ_CP020370.1"/>
</dbReference>
<evidence type="ECO:0000313" key="3">
    <source>
        <dbReference type="Proteomes" id="UP000232638"/>
    </source>
</evidence>
<sequence>MYTNAQYQTRDDRPVDDQIVNLHDLSWEDYERLLTMRGDCCAPRISYLDGEVEIMSPSQTHEAIKSLLGCLVETYCLERDITFNTYGSWTLKAQDCSRAAEPDECWTFGDGPAERPHLAIEVVWTSGRIDKLDIYRKLGVAEVWYWRKGRVQPYCLRGERYVPVTASEVLPGLNLDLLCGFLDRPSTSEAIRGYRQALALTPSPSASGKTP</sequence>
<keyword evidence="3" id="KW-1185">Reference proteome</keyword>
<dbReference type="SUPFAM" id="SSF52980">
    <property type="entry name" value="Restriction endonuclease-like"/>
    <property type="match status" value="1"/>
</dbReference>
<dbReference type="CDD" id="cd06260">
    <property type="entry name" value="DUF820-like"/>
    <property type="match status" value="1"/>
</dbReference>
<dbReference type="PANTHER" id="PTHR47152:SF4">
    <property type="entry name" value="SLR0445 PROTEIN"/>
    <property type="match status" value="1"/>
</dbReference>
<dbReference type="InterPro" id="IPR012296">
    <property type="entry name" value="Nuclease_put_TT1808"/>
</dbReference>
<dbReference type="AlphaFoldDB" id="A0A2K8UD19"/>
<gene>
    <name evidence="2" type="ORF">THSYN_22300</name>
</gene>
<feature type="domain" description="Putative restriction endonuclease" evidence="1">
    <location>
        <begin position="27"/>
        <end position="170"/>
    </location>
</feature>
<organism evidence="2 3">
    <name type="scientific">Candidatus Thiodictyon syntrophicum</name>
    <dbReference type="NCBI Taxonomy" id="1166950"/>
    <lineage>
        <taxon>Bacteria</taxon>
        <taxon>Pseudomonadati</taxon>
        <taxon>Pseudomonadota</taxon>
        <taxon>Gammaproteobacteria</taxon>
        <taxon>Chromatiales</taxon>
        <taxon>Chromatiaceae</taxon>
        <taxon>Thiodictyon</taxon>
    </lineage>
</organism>
<protein>
    <recommendedName>
        <fullName evidence="1">Putative restriction endonuclease domain-containing protein</fullName>
    </recommendedName>
</protein>
<dbReference type="InterPro" id="IPR011335">
    <property type="entry name" value="Restrct_endonuc-II-like"/>
</dbReference>